<reference evidence="8 9" key="1">
    <citation type="submission" date="2016-10" db="EMBL/GenBank/DDBJ databases">
        <authorList>
            <person name="de Groot N.N."/>
        </authorList>
    </citation>
    <scope>NUCLEOTIDE SEQUENCE [LARGE SCALE GENOMIC DNA]</scope>
    <source>
        <strain evidence="8 9">CGMCC 1.8925</strain>
    </source>
</reference>
<dbReference type="Gene3D" id="3.30.1330.60">
    <property type="entry name" value="OmpA-like domain"/>
    <property type="match status" value="1"/>
</dbReference>
<evidence type="ECO:0000313" key="9">
    <source>
        <dbReference type="Proteomes" id="UP000199502"/>
    </source>
</evidence>
<name>A0A1G5K7Y8_9RHOB</name>
<proteinExistence type="predicted"/>
<evidence type="ECO:0000313" key="8">
    <source>
        <dbReference type="EMBL" id="SCY96029.1"/>
    </source>
</evidence>
<dbReference type="InterPro" id="IPR006665">
    <property type="entry name" value="OmpA-like"/>
</dbReference>
<dbReference type="Proteomes" id="UP000199502">
    <property type="component" value="Unassembled WGS sequence"/>
</dbReference>
<dbReference type="AlphaFoldDB" id="A0A1G5K7Y8"/>
<feature type="compositionally biased region" description="Acidic residues" evidence="5">
    <location>
        <begin position="52"/>
        <end position="88"/>
    </location>
</feature>
<feature type="region of interest" description="Disordered" evidence="5">
    <location>
        <begin position="30"/>
        <end position="251"/>
    </location>
</feature>
<dbReference type="PROSITE" id="PS51123">
    <property type="entry name" value="OMPA_2"/>
    <property type="match status" value="1"/>
</dbReference>
<dbReference type="GO" id="GO:0009279">
    <property type="term" value="C:cell outer membrane"/>
    <property type="evidence" value="ECO:0007669"/>
    <property type="project" value="UniProtKB-SubCell"/>
</dbReference>
<feature type="compositionally biased region" description="Low complexity" evidence="5">
    <location>
        <begin position="231"/>
        <end position="245"/>
    </location>
</feature>
<dbReference type="InterPro" id="IPR006664">
    <property type="entry name" value="OMP_bac"/>
</dbReference>
<evidence type="ECO:0000256" key="6">
    <source>
        <dbReference type="SAM" id="SignalP"/>
    </source>
</evidence>
<accession>A0A1G5K7Y8</accession>
<feature type="compositionally biased region" description="Basic and acidic residues" evidence="5">
    <location>
        <begin position="216"/>
        <end position="228"/>
    </location>
</feature>
<dbReference type="CDD" id="cd07185">
    <property type="entry name" value="OmpA_C-like"/>
    <property type="match status" value="1"/>
</dbReference>
<dbReference type="STRING" id="336292.SAMN05660710_03711"/>
<evidence type="ECO:0000256" key="1">
    <source>
        <dbReference type="ARBA" id="ARBA00004442"/>
    </source>
</evidence>
<keyword evidence="6" id="KW-0732">Signal</keyword>
<dbReference type="RefSeq" id="WP_090748344.1">
    <property type="nucleotide sequence ID" value="NZ_FMVT01000023.1"/>
</dbReference>
<organism evidence="8 9">
    <name type="scientific">Paracoccus tibetensis</name>
    <dbReference type="NCBI Taxonomy" id="336292"/>
    <lineage>
        <taxon>Bacteria</taxon>
        <taxon>Pseudomonadati</taxon>
        <taxon>Pseudomonadota</taxon>
        <taxon>Alphaproteobacteria</taxon>
        <taxon>Rhodobacterales</taxon>
        <taxon>Paracoccaceae</taxon>
        <taxon>Paracoccus</taxon>
    </lineage>
</organism>
<feature type="compositionally biased region" description="Low complexity" evidence="5">
    <location>
        <begin position="40"/>
        <end position="51"/>
    </location>
</feature>
<evidence type="ECO:0000256" key="2">
    <source>
        <dbReference type="ARBA" id="ARBA00023136"/>
    </source>
</evidence>
<evidence type="ECO:0000259" key="7">
    <source>
        <dbReference type="PROSITE" id="PS51123"/>
    </source>
</evidence>
<keyword evidence="9" id="KW-1185">Reference proteome</keyword>
<dbReference type="PANTHER" id="PTHR30329:SF21">
    <property type="entry name" value="LIPOPROTEIN YIAD-RELATED"/>
    <property type="match status" value="1"/>
</dbReference>
<dbReference type="EMBL" id="FMVT01000023">
    <property type="protein sequence ID" value="SCY96029.1"/>
    <property type="molecule type" value="Genomic_DNA"/>
</dbReference>
<dbReference type="InterPro" id="IPR036737">
    <property type="entry name" value="OmpA-like_sf"/>
</dbReference>
<dbReference type="InterPro" id="IPR050330">
    <property type="entry name" value="Bact_OuterMem_StrucFunc"/>
</dbReference>
<dbReference type="OrthoDB" id="9792021at2"/>
<feature type="signal peptide" evidence="6">
    <location>
        <begin position="1"/>
        <end position="25"/>
    </location>
</feature>
<evidence type="ECO:0000256" key="4">
    <source>
        <dbReference type="PROSITE-ProRule" id="PRU00473"/>
    </source>
</evidence>
<evidence type="ECO:0000256" key="5">
    <source>
        <dbReference type="SAM" id="MobiDB-lite"/>
    </source>
</evidence>
<dbReference type="SUPFAM" id="SSF103088">
    <property type="entry name" value="OmpA-like"/>
    <property type="match status" value="1"/>
</dbReference>
<feature type="chain" id="PRO_5011792131" evidence="6">
    <location>
        <begin position="26"/>
        <end position="544"/>
    </location>
</feature>
<gene>
    <name evidence="8" type="ORF">SAMN05660710_03711</name>
</gene>
<feature type="domain" description="OmpA-like" evidence="7">
    <location>
        <begin position="418"/>
        <end position="543"/>
    </location>
</feature>
<comment type="subcellular location">
    <subcellularLocation>
        <location evidence="1">Cell outer membrane</location>
    </subcellularLocation>
</comment>
<sequence length="544" mass="56237">MRRIFQNTTAIAACLSLLAPQMAAAQTADGTVLLPPPGETLPEADAATTETEATEATDVEAGMEAEADAEPEVEADAEADAAEPEAELDAGAGAEAEVDPDGTVDAATQPGGEADAPADTSVTGEATTTTETDAAAAAAVEAAAVEPDATATTDTETAAPTDAAEVDATADASVEPPPETSGEATATAGDTATSTAGVAALDGSATAEVTEEEITEENRRASTEDFSTRLEAGASAEASQTAATSGGSGRNSDLARALLLGLGGVAVGAMLSNNRQVALSAPDRIVVTRPDGTQQLLRDDVVLLRQPGSTVATETFDDGSTRTVVTRADGSQVVTIRDADLRVLRRTLVLADGTQTVLLDDMATAASVDFASLPQPTQTTNPSLAQLDEAQLREALMRRAGFDQRFSLTQIRDVEQLRLLAPAIDVETITFETGSAAIPVDQAESLATLGNVMREAIESNPIEIFLVEGHTDTVGDPAMNLALSDRRAESVALALVERFQVPPENMVVQGYGEQFPKVHQEGDVRENRRASVRRITQLLASSSQ</sequence>
<evidence type="ECO:0000256" key="3">
    <source>
        <dbReference type="ARBA" id="ARBA00023237"/>
    </source>
</evidence>
<keyword evidence="2 4" id="KW-0472">Membrane</keyword>
<dbReference type="PANTHER" id="PTHR30329">
    <property type="entry name" value="STATOR ELEMENT OF FLAGELLAR MOTOR COMPLEX"/>
    <property type="match status" value="1"/>
</dbReference>
<dbReference type="Pfam" id="PF00691">
    <property type="entry name" value="OmpA"/>
    <property type="match status" value="1"/>
</dbReference>
<keyword evidence="3" id="KW-0998">Cell outer membrane</keyword>
<dbReference type="PRINTS" id="PR01021">
    <property type="entry name" value="OMPADOMAIN"/>
</dbReference>
<protein>
    <submittedName>
        <fullName evidence="8">Outer membrane protein and related peptidoglycan-associated (Lipo)proteins</fullName>
    </submittedName>
</protein>
<feature type="compositionally biased region" description="Low complexity" evidence="5">
    <location>
        <begin position="118"/>
        <end position="208"/>
    </location>
</feature>